<reference evidence="2 3" key="1">
    <citation type="submission" date="2017-06" db="EMBL/GenBank/DDBJ databases">
        <authorList>
            <person name="Kim H.J."/>
            <person name="Triplett B.A."/>
        </authorList>
    </citation>
    <scope>NUCLEOTIDE SEQUENCE [LARGE SCALE GENOMIC DNA]</scope>
    <source>
        <strain evidence="2 3">B29T1</strain>
    </source>
</reference>
<dbReference type="AlphaFoldDB" id="A0A212QMU6"/>
<dbReference type="EMBL" id="FYEH01000002">
    <property type="protein sequence ID" value="SNB60720.1"/>
    <property type="molecule type" value="Genomic_DNA"/>
</dbReference>
<feature type="compositionally biased region" description="Acidic residues" evidence="1">
    <location>
        <begin position="212"/>
        <end position="230"/>
    </location>
</feature>
<dbReference type="Pfam" id="PF09849">
    <property type="entry name" value="DUF2076"/>
    <property type="match status" value="1"/>
</dbReference>
<evidence type="ECO:0000313" key="2">
    <source>
        <dbReference type="EMBL" id="SNB60720.1"/>
    </source>
</evidence>
<gene>
    <name evidence="2" type="ORF">SAMN07250955_10235</name>
</gene>
<protein>
    <recommendedName>
        <fullName evidence="4">DUF2076 domain-containing protein</fullName>
    </recommendedName>
</protein>
<evidence type="ECO:0000256" key="1">
    <source>
        <dbReference type="SAM" id="MobiDB-lite"/>
    </source>
</evidence>
<evidence type="ECO:0008006" key="4">
    <source>
        <dbReference type="Google" id="ProtNLM"/>
    </source>
</evidence>
<sequence>MTPDERKLLEGLFDRLDRNAGAGRDEEADRFIGEQMAKRPYAAYFLAQSVLVQEAALAQAEAKLRQAERPREEEVPSFMPRAPVAGPWGVRPTAPAESQSLRFGSQPGVRPAPAPTAPQAYGQPQAGYAAQQPYPQTMSGGGSFLRGAAQTAVGVAGGYLAAEAISGLFSHGGGLGGYGSAGYAPGETIIENQTINETIVEDDGQDAAGQDSTDDPAQDASQDADYDTDAGYDSGYSDDGFDGGDGSYDV</sequence>
<proteinExistence type="predicted"/>
<feature type="region of interest" description="Disordered" evidence="1">
    <location>
        <begin position="200"/>
        <end position="250"/>
    </location>
</feature>
<name>A0A212QMU6_9PROT</name>
<keyword evidence="3" id="KW-1185">Reference proteome</keyword>
<dbReference type="Proteomes" id="UP000197065">
    <property type="component" value="Unassembled WGS sequence"/>
</dbReference>
<organism evidence="2 3">
    <name type="scientific">Arboricoccus pini</name>
    <dbReference type="NCBI Taxonomy" id="1963835"/>
    <lineage>
        <taxon>Bacteria</taxon>
        <taxon>Pseudomonadati</taxon>
        <taxon>Pseudomonadota</taxon>
        <taxon>Alphaproteobacteria</taxon>
        <taxon>Geminicoccales</taxon>
        <taxon>Geminicoccaceae</taxon>
        <taxon>Arboricoccus</taxon>
    </lineage>
</organism>
<dbReference type="InterPro" id="IPR018648">
    <property type="entry name" value="DUF2076"/>
</dbReference>
<dbReference type="OrthoDB" id="122910at2"/>
<accession>A0A212QMU6</accession>
<dbReference type="RefSeq" id="WP_088559925.1">
    <property type="nucleotide sequence ID" value="NZ_FYEH01000002.1"/>
</dbReference>
<evidence type="ECO:0000313" key="3">
    <source>
        <dbReference type="Proteomes" id="UP000197065"/>
    </source>
</evidence>
<feature type="compositionally biased region" description="Low complexity" evidence="1">
    <location>
        <begin position="117"/>
        <end position="134"/>
    </location>
</feature>
<feature type="region of interest" description="Disordered" evidence="1">
    <location>
        <begin position="67"/>
        <end position="134"/>
    </location>
</feature>